<gene>
    <name evidence="2" type="ORF">Micbo1qcDRAFT_171819</name>
</gene>
<evidence type="ECO:0000313" key="2">
    <source>
        <dbReference type="EMBL" id="KXJ96278.1"/>
    </source>
</evidence>
<protein>
    <submittedName>
        <fullName evidence="2">Uncharacterized protein</fullName>
    </submittedName>
</protein>
<feature type="region of interest" description="Disordered" evidence="1">
    <location>
        <begin position="1"/>
        <end position="49"/>
    </location>
</feature>
<accession>A0A136JGP0</accession>
<sequence length="184" mass="19161">MTTDDVGKVRPRPTEYGGARGGEAGARLAGPSEDKMRLGGGRSHLRSTPTSEVLHYTAASCPSPAAIPAPLRITDHGSRITTRRPACTLEKANTATVPGTRLGRTMAPAEHGLLVSSASSAPSESAQPRANNNTKVSLSDDASDATSKGFVGQSPDHRHGAARGPGREASGSRMQHHPTITLRR</sequence>
<dbReference type="EMBL" id="KQ964246">
    <property type="protein sequence ID" value="KXJ96278.1"/>
    <property type="molecule type" value="Genomic_DNA"/>
</dbReference>
<feature type="compositionally biased region" description="Polar residues" evidence="1">
    <location>
        <begin position="128"/>
        <end position="137"/>
    </location>
</feature>
<evidence type="ECO:0000256" key="1">
    <source>
        <dbReference type="SAM" id="MobiDB-lite"/>
    </source>
</evidence>
<organism evidence="2 3">
    <name type="scientific">Microdochium bolleyi</name>
    <dbReference type="NCBI Taxonomy" id="196109"/>
    <lineage>
        <taxon>Eukaryota</taxon>
        <taxon>Fungi</taxon>
        <taxon>Dikarya</taxon>
        <taxon>Ascomycota</taxon>
        <taxon>Pezizomycotina</taxon>
        <taxon>Sordariomycetes</taxon>
        <taxon>Xylariomycetidae</taxon>
        <taxon>Xylariales</taxon>
        <taxon>Microdochiaceae</taxon>
        <taxon>Microdochium</taxon>
    </lineage>
</organism>
<feature type="region of interest" description="Disordered" evidence="1">
    <location>
        <begin position="116"/>
        <end position="184"/>
    </location>
</feature>
<name>A0A136JGP0_9PEZI</name>
<dbReference type="InParanoid" id="A0A136JGP0"/>
<dbReference type="Proteomes" id="UP000070501">
    <property type="component" value="Unassembled WGS sequence"/>
</dbReference>
<keyword evidence="3" id="KW-1185">Reference proteome</keyword>
<reference evidence="3" key="1">
    <citation type="submission" date="2016-02" db="EMBL/GenBank/DDBJ databases">
        <title>Draft genome sequence of Microdochium bolleyi, a fungal endophyte of beachgrass.</title>
        <authorList>
            <consortium name="DOE Joint Genome Institute"/>
            <person name="David A.S."/>
            <person name="May G."/>
            <person name="Haridas S."/>
            <person name="Lim J."/>
            <person name="Wang M."/>
            <person name="Labutti K."/>
            <person name="Lipzen A."/>
            <person name="Barry K."/>
            <person name="Grigoriev I.V."/>
        </authorList>
    </citation>
    <scope>NUCLEOTIDE SEQUENCE [LARGE SCALE GENOMIC DNA]</scope>
    <source>
        <strain evidence="3">J235TASD1</strain>
    </source>
</reference>
<feature type="compositionally biased region" description="Low complexity" evidence="1">
    <location>
        <begin position="116"/>
        <end position="126"/>
    </location>
</feature>
<dbReference type="AlphaFoldDB" id="A0A136JGP0"/>
<proteinExistence type="predicted"/>
<evidence type="ECO:0000313" key="3">
    <source>
        <dbReference type="Proteomes" id="UP000070501"/>
    </source>
</evidence>